<protein>
    <submittedName>
        <fullName evidence="4 5">Uncharacterized protein KIAA1841 homolog</fullName>
    </submittedName>
</protein>
<organism evidence="5">
    <name type="scientific">Thrips palmi</name>
    <name type="common">Melon thrips</name>
    <dbReference type="NCBI Taxonomy" id="161013"/>
    <lineage>
        <taxon>Eukaryota</taxon>
        <taxon>Metazoa</taxon>
        <taxon>Ecdysozoa</taxon>
        <taxon>Arthropoda</taxon>
        <taxon>Hexapoda</taxon>
        <taxon>Insecta</taxon>
        <taxon>Pterygota</taxon>
        <taxon>Neoptera</taxon>
        <taxon>Paraneoptera</taxon>
        <taxon>Thysanoptera</taxon>
        <taxon>Terebrantia</taxon>
        <taxon>Thripoidea</taxon>
        <taxon>Thripidae</taxon>
        <taxon>Thrips</taxon>
    </lineage>
</organism>
<gene>
    <name evidence="4 5" type="primary">LOC117642474</name>
</gene>
<accession>A0A6P8YRA3</accession>
<dbReference type="AlphaFoldDB" id="A0A6P8YRA3"/>
<feature type="region of interest" description="Disordered" evidence="1">
    <location>
        <begin position="832"/>
        <end position="879"/>
    </location>
</feature>
<evidence type="ECO:0000259" key="2">
    <source>
        <dbReference type="Pfam" id="PF11822"/>
    </source>
</evidence>
<dbReference type="OrthoDB" id="550012at2759"/>
<dbReference type="GeneID" id="117642474"/>
<feature type="compositionally biased region" description="Polar residues" evidence="1">
    <location>
        <begin position="726"/>
        <end position="740"/>
    </location>
</feature>
<feature type="compositionally biased region" description="Low complexity" evidence="1">
    <location>
        <begin position="696"/>
        <end position="706"/>
    </location>
</feature>
<dbReference type="KEGG" id="tpal:117642474"/>
<dbReference type="InterPro" id="IPR021777">
    <property type="entry name" value="SANBR_BTB"/>
</dbReference>
<feature type="compositionally biased region" description="Polar residues" evidence="1">
    <location>
        <begin position="803"/>
        <end position="812"/>
    </location>
</feature>
<reference evidence="4 5" key="1">
    <citation type="submission" date="2025-04" db="UniProtKB">
        <authorList>
            <consortium name="RefSeq"/>
        </authorList>
    </citation>
    <scope>IDENTIFICATION</scope>
    <source>
        <tissue evidence="4 5">Total insect</tissue>
    </source>
</reference>
<feature type="compositionally biased region" description="Basic residues" evidence="1">
    <location>
        <begin position="848"/>
        <end position="875"/>
    </location>
</feature>
<feature type="region of interest" description="Disordered" evidence="1">
    <location>
        <begin position="694"/>
        <end position="816"/>
    </location>
</feature>
<dbReference type="Proteomes" id="UP000515158">
    <property type="component" value="Unplaced"/>
</dbReference>
<feature type="compositionally biased region" description="Acidic residues" evidence="1">
    <location>
        <begin position="755"/>
        <end position="765"/>
    </location>
</feature>
<feature type="region of interest" description="Disordered" evidence="1">
    <location>
        <begin position="899"/>
        <end position="927"/>
    </location>
</feature>
<evidence type="ECO:0000313" key="5">
    <source>
        <dbReference type="RefSeq" id="XP_034236602.1"/>
    </source>
</evidence>
<feature type="region of interest" description="Disordered" evidence="1">
    <location>
        <begin position="638"/>
        <end position="661"/>
    </location>
</feature>
<feature type="domain" description="SANT and BTB" evidence="2">
    <location>
        <begin position="284"/>
        <end position="381"/>
    </location>
</feature>
<dbReference type="PANTHER" id="PTHR20946">
    <property type="entry name" value="SANT AND BTB DOMAIN REGULATOR OF CLASS SWITCH RECOMBINATION"/>
    <property type="match status" value="1"/>
</dbReference>
<dbReference type="PANTHER" id="PTHR20946:SF0">
    <property type="entry name" value="SANT AND BTB DOMAIN REGULATOR OF CLASS SWITCH RECOMBINATION"/>
    <property type="match status" value="1"/>
</dbReference>
<feature type="compositionally biased region" description="Low complexity" evidence="1">
    <location>
        <begin position="903"/>
        <end position="917"/>
    </location>
</feature>
<dbReference type="RefSeq" id="XP_034236600.1">
    <property type="nucleotide sequence ID" value="XM_034380709.1"/>
</dbReference>
<feature type="region of interest" description="Disordered" evidence="1">
    <location>
        <begin position="237"/>
        <end position="277"/>
    </location>
</feature>
<evidence type="ECO:0000256" key="1">
    <source>
        <dbReference type="SAM" id="MobiDB-lite"/>
    </source>
</evidence>
<keyword evidence="3" id="KW-1185">Reference proteome</keyword>
<dbReference type="InterPro" id="IPR045902">
    <property type="entry name" value="SANBR-like"/>
</dbReference>
<dbReference type="Pfam" id="PF11822">
    <property type="entry name" value="BTB_SANBR"/>
    <property type="match status" value="1"/>
</dbReference>
<feature type="compositionally biased region" description="Basic residues" evidence="1">
    <location>
        <begin position="770"/>
        <end position="788"/>
    </location>
</feature>
<sequence length="927" mass="104095">MAVQPSRTSAPQDTTKMCGSVGVEKNSDPCTEISLKDFLDFLCTAYQIAEAIEGTPNDVSNKAGVDWNNLTQNQLISHLYELEEMGKIQSEAQPTVEEAIPFSDAMADNLLGFPKNGNSDKRKNFLMFQRMQSISIDCLRNVDDTVVPKISMPLERRLSTGSVALENDFVLKTPIVESKNNASSASPQPPPQPVTVDSLMKQKLNDVLQEGILDSVLPYLVPKPIISSNMPMSMLLSKSSTSSTETKKGSLNQDSQTNDSGDKGRNRIVPPTQAVDGSKPDLEVEIHVCDEVKNLKKDFRCPQKLLVSKMGYFAEVTTGQKLEDMDISVHCDLNIFDWLMRWVKKDLTPHESPPTLDASNVVPILVSAAFLQMEPLMQDCLRYCHKNMNNILRTSTNLACLNDSILTKLANLYSNTDVEQLRDKKDRVQSRIFCKLISVLAEPKADPRRGHYASLAALFKCSRCGKLILRQLGGRIACKPGSSRLDRNGVLHGNHSREPTWNLSEYIKTLKTELKSWRRVYWRLWGDCHFQFCSLCHSHYPIYQRNWCLHHVDPPQFFSMENQRTLSYPIGRYPCCGERVYRFEVVRSSTGCNFRAHQPLLQSAAESEVERIFQANNNVIAVDPPPVSLSDRLSRLVASSSRDPDEGIGLGTGNHNRNKERDSHWWDGLELAPARTKHGLLGRVWDSYQQRLTRASSPVSTDTSSSGPNTKAPNLKKQMSVVEPASGSTNGAVSGSTGIGSSLEHDTSSDISSSESEEVSEENSEESCHTRFRPIRHRRRKTGTRRSRVVSSRPVDMGPQWISKLSTRNNQDNQREYEERAVRHMAALLTRRTSGVPGSGPTAGGQHRSSHHHHHHHHHGHHHHHHHHHHPHHHSMWNGHYTPPGGTYVRIEAEWREQHAGYSGSSGRSRPSTSSHSLTRQKSKSNR</sequence>
<evidence type="ECO:0000313" key="4">
    <source>
        <dbReference type="RefSeq" id="XP_034236600.1"/>
    </source>
</evidence>
<name>A0A6P8YRA3_THRPL</name>
<proteinExistence type="predicted"/>
<dbReference type="RefSeq" id="XP_034236602.1">
    <property type="nucleotide sequence ID" value="XM_034380711.1"/>
</dbReference>
<evidence type="ECO:0000313" key="3">
    <source>
        <dbReference type="Proteomes" id="UP000515158"/>
    </source>
</evidence>